<dbReference type="Gene3D" id="3.40.47.10">
    <property type="match status" value="1"/>
</dbReference>
<reference evidence="7" key="1">
    <citation type="journal article" date="2019" name="Int. J. Syst. Evol. Microbiol.">
        <title>The Global Catalogue of Microorganisms (GCM) 10K type strain sequencing project: providing services to taxonomists for standard genome sequencing and annotation.</title>
        <authorList>
            <consortium name="The Broad Institute Genomics Platform"/>
            <consortium name="The Broad Institute Genome Sequencing Center for Infectious Disease"/>
            <person name="Wu L."/>
            <person name="Ma J."/>
        </authorList>
    </citation>
    <scope>NUCLEOTIDE SEQUENCE [LARGE SCALE GENOMIC DNA]</scope>
    <source>
        <strain evidence="7">CGMCC 4.7304</strain>
    </source>
</reference>
<keyword evidence="7" id="KW-1185">Reference proteome</keyword>
<evidence type="ECO:0000259" key="5">
    <source>
        <dbReference type="PROSITE" id="PS52004"/>
    </source>
</evidence>
<dbReference type="PANTHER" id="PTHR11712:SF347">
    <property type="entry name" value="BETA KETOACYL-ACYL CARRIER PROTEIN SYNTHASE"/>
    <property type="match status" value="1"/>
</dbReference>
<name>A0ABW0Z2E3_9ACTN</name>
<evidence type="ECO:0000313" key="7">
    <source>
        <dbReference type="Proteomes" id="UP001596083"/>
    </source>
</evidence>
<dbReference type="RefSeq" id="WP_390315705.1">
    <property type="nucleotide sequence ID" value="NZ_JBHSPB010000005.1"/>
</dbReference>
<dbReference type="NCBIfam" id="NF005589">
    <property type="entry name" value="PRK07314.1"/>
    <property type="match status" value="1"/>
</dbReference>
<dbReference type="InterPro" id="IPR018201">
    <property type="entry name" value="Ketoacyl_synth_AS"/>
</dbReference>
<evidence type="ECO:0000256" key="3">
    <source>
        <dbReference type="ARBA" id="ARBA00023315"/>
    </source>
</evidence>
<comment type="caution">
    <text evidence="6">The sequence shown here is derived from an EMBL/GenBank/DDBJ whole genome shotgun (WGS) entry which is preliminary data.</text>
</comment>
<dbReference type="InterPro" id="IPR000794">
    <property type="entry name" value="Beta-ketoacyl_synthase"/>
</dbReference>
<dbReference type="PROSITE" id="PS52004">
    <property type="entry name" value="KS3_2"/>
    <property type="match status" value="1"/>
</dbReference>
<proteinExistence type="inferred from homology"/>
<dbReference type="Pfam" id="PF00109">
    <property type="entry name" value="ketoacyl-synt"/>
    <property type="match status" value="1"/>
</dbReference>
<dbReference type="PROSITE" id="PS00606">
    <property type="entry name" value="KS3_1"/>
    <property type="match status" value="1"/>
</dbReference>
<dbReference type="InterPro" id="IPR020841">
    <property type="entry name" value="PKS_Beta-ketoAc_synthase_dom"/>
</dbReference>
<evidence type="ECO:0000256" key="1">
    <source>
        <dbReference type="ARBA" id="ARBA00008467"/>
    </source>
</evidence>
<protein>
    <submittedName>
        <fullName evidence="6">Beta-ketoacyl-[acyl-carrier-protein] synthase family protein</fullName>
    </submittedName>
</protein>
<evidence type="ECO:0000313" key="6">
    <source>
        <dbReference type="EMBL" id="MFC5720555.1"/>
    </source>
</evidence>
<comment type="similarity">
    <text evidence="1 4">Belongs to the thiolase-like superfamily. Beta-ketoacyl-ACP synthases family.</text>
</comment>
<sequence length="409" mass="41878">MTGGTPAVAVTGLGLVTPCGIGWEATWAGLCAGLPTADRDPALSGMPVDFSCRVPDFDPIALAGRASWRMDRFVQLAVAAARLAVTDAGLDVRGWEGHRVGVVLGVGSTSLDTWQGEYAKVAAGRLKRVSPLTLPRSIPNMAAGEVCIDLGARGPSLTVSTACASGATALGVARDLLNAGRCDIVLAGGAEAPRAAAMTSLCFSQLSALSTRCHDPEGASRPFDADRDGFVLGEGAAVLVLERPRQARERGARVRARLVGFGASGDAYGPTAPDPEGEGVALAVDAALADAGLSPADVDHVNAHGTGTEVNDYVEARALCRAFGTPPPVTAVKSVIGHGIGAAGAIEAACGVLSLERQLVPPTANLDRLDPRIDLDVVTKVPRQVRMETVMSNSFGFGGHNAVLVLARP</sequence>
<evidence type="ECO:0000256" key="2">
    <source>
        <dbReference type="ARBA" id="ARBA00022679"/>
    </source>
</evidence>
<dbReference type="Pfam" id="PF02801">
    <property type="entry name" value="Ketoacyl-synt_C"/>
    <property type="match status" value="1"/>
</dbReference>
<keyword evidence="2 4" id="KW-0808">Transferase</keyword>
<accession>A0ABW0Z2E3</accession>
<organism evidence="6 7">
    <name type="scientific">Streptomyces gamaensis</name>
    <dbReference type="NCBI Taxonomy" id="1763542"/>
    <lineage>
        <taxon>Bacteria</taxon>
        <taxon>Bacillati</taxon>
        <taxon>Actinomycetota</taxon>
        <taxon>Actinomycetes</taxon>
        <taxon>Kitasatosporales</taxon>
        <taxon>Streptomycetaceae</taxon>
        <taxon>Streptomyces</taxon>
    </lineage>
</organism>
<evidence type="ECO:0000256" key="4">
    <source>
        <dbReference type="RuleBase" id="RU003694"/>
    </source>
</evidence>
<dbReference type="EMBL" id="JBHSPB010000005">
    <property type="protein sequence ID" value="MFC5720555.1"/>
    <property type="molecule type" value="Genomic_DNA"/>
</dbReference>
<dbReference type="SUPFAM" id="SSF53901">
    <property type="entry name" value="Thiolase-like"/>
    <property type="match status" value="2"/>
</dbReference>
<dbReference type="Proteomes" id="UP001596083">
    <property type="component" value="Unassembled WGS sequence"/>
</dbReference>
<dbReference type="CDD" id="cd00834">
    <property type="entry name" value="KAS_I_II"/>
    <property type="match status" value="1"/>
</dbReference>
<dbReference type="InterPro" id="IPR014030">
    <property type="entry name" value="Ketoacyl_synth_N"/>
</dbReference>
<dbReference type="PANTHER" id="PTHR11712">
    <property type="entry name" value="POLYKETIDE SYNTHASE-RELATED"/>
    <property type="match status" value="1"/>
</dbReference>
<dbReference type="SMART" id="SM00825">
    <property type="entry name" value="PKS_KS"/>
    <property type="match status" value="1"/>
</dbReference>
<gene>
    <name evidence="6" type="ORF">ACFP1Z_10320</name>
</gene>
<keyword evidence="3" id="KW-0012">Acyltransferase</keyword>
<feature type="domain" description="Ketosynthase family 3 (KS3)" evidence="5">
    <location>
        <begin position="5"/>
        <end position="408"/>
    </location>
</feature>
<dbReference type="InterPro" id="IPR016039">
    <property type="entry name" value="Thiolase-like"/>
</dbReference>
<dbReference type="InterPro" id="IPR014031">
    <property type="entry name" value="Ketoacyl_synth_C"/>
</dbReference>